<name>A0A7X6DRD5_9BACT</name>
<reference evidence="2 3" key="1">
    <citation type="journal article" date="2020" name="Nature">
        <title>Bacterial chemolithoautotrophy via manganese oxidation.</title>
        <authorList>
            <person name="Yu H."/>
            <person name="Leadbetter J.R."/>
        </authorList>
    </citation>
    <scope>NUCLEOTIDE SEQUENCE [LARGE SCALE GENOMIC DNA]</scope>
    <source>
        <strain evidence="2 3">Mn-1</strain>
    </source>
</reference>
<evidence type="ECO:0000313" key="3">
    <source>
        <dbReference type="Proteomes" id="UP000534783"/>
    </source>
</evidence>
<keyword evidence="3" id="KW-1185">Reference proteome</keyword>
<proteinExistence type="predicted"/>
<sequence length="166" mass="19682">MEQVIRQGEVEGPSRFAVLWLLVFPFLFFFIFFFTNHPESHYNEIPVSERKLNLKGLEMVTTQYLDDHPEDFYRFIRILTNADNALQENESLTRGAVMKWLDQSMRQEGFDSKMPVRLFLKNVYLKEWEGAYLRRIDPGEREYLYDLIGATIGGMYRCTCVPPHLK</sequence>
<evidence type="ECO:0000313" key="2">
    <source>
        <dbReference type="EMBL" id="NKE71842.1"/>
    </source>
</evidence>
<feature type="transmembrane region" description="Helical" evidence="1">
    <location>
        <begin position="16"/>
        <end position="35"/>
    </location>
</feature>
<organism evidence="2 3">
    <name type="scientific">Candidatus Manganitrophus noduliformans</name>
    <dbReference type="NCBI Taxonomy" id="2606439"/>
    <lineage>
        <taxon>Bacteria</taxon>
        <taxon>Pseudomonadati</taxon>
        <taxon>Nitrospirota</taxon>
        <taxon>Nitrospiria</taxon>
        <taxon>Candidatus Troglogloeales</taxon>
        <taxon>Candidatus Manganitrophaceae</taxon>
        <taxon>Candidatus Manganitrophus</taxon>
    </lineage>
</organism>
<dbReference type="RefSeq" id="WP_168060838.1">
    <property type="nucleotide sequence ID" value="NZ_VTOW01000002.1"/>
</dbReference>
<gene>
    <name evidence="2" type="ORF">MNODULE_13925</name>
</gene>
<comment type="caution">
    <text evidence="2">The sequence shown here is derived from an EMBL/GenBank/DDBJ whole genome shotgun (WGS) entry which is preliminary data.</text>
</comment>
<keyword evidence="1" id="KW-0472">Membrane</keyword>
<protein>
    <submittedName>
        <fullName evidence="2">Uncharacterized protein</fullName>
    </submittedName>
</protein>
<keyword evidence="1" id="KW-0812">Transmembrane</keyword>
<dbReference type="AlphaFoldDB" id="A0A7X6DRD5"/>
<keyword evidence="1" id="KW-1133">Transmembrane helix</keyword>
<dbReference type="EMBL" id="VTOW01000002">
    <property type="protein sequence ID" value="NKE71842.1"/>
    <property type="molecule type" value="Genomic_DNA"/>
</dbReference>
<accession>A0A7X6DRD5</accession>
<evidence type="ECO:0000256" key="1">
    <source>
        <dbReference type="SAM" id="Phobius"/>
    </source>
</evidence>
<dbReference type="Proteomes" id="UP000534783">
    <property type="component" value="Unassembled WGS sequence"/>
</dbReference>